<dbReference type="EMBL" id="CP036279">
    <property type="protein sequence ID" value="QDU60471.1"/>
    <property type="molecule type" value="Genomic_DNA"/>
</dbReference>
<keyword evidence="3" id="KW-1185">Reference proteome</keyword>
<feature type="compositionally biased region" description="Basic and acidic residues" evidence="1">
    <location>
        <begin position="179"/>
        <end position="188"/>
    </location>
</feature>
<name>A0A518B0H6_9BACT</name>
<evidence type="ECO:0000313" key="2">
    <source>
        <dbReference type="EMBL" id="QDU60471.1"/>
    </source>
</evidence>
<reference evidence="2 3" key="1">
    <citation type="submission" date="2019-02" db="EMBL/GenBank/DDBJ databases">
        <title>Deep-cultivation of Planctomycetes and their phenomic and genomic characterization uncovers novel biology.</title>
        <authorList>
            <person name="Wiegand S."/>
            <person name="Jogler M."/>
            <person name="Boedeker C."/>
            <person name="Pinto D."/>
            <person name="Vollmers J."/>
            <person name="Rivas-Marin E."/>
            <person name="Kohn T."/>
            <person name="Peeters S.H."/>
            <person name="Heuer A."/>
            <person name="Rast P."/>
            <person name="Oberbeckmann S."/>
            <person name="Bunk B."/>
            <person name="Jeske O."/>
            <person name="Meyerdierks A."/>
            <person name="Storesund J.E."/>
            <person name="Kallscheuer N."/>
            <person name="Luecker S."/>
            <person name="Lage O.M."/>
            <person name="Pohl T."/>
            <person name="Merkel B.J."/>
            <person name="Hornburger P."/>
            <person name="Mueller R.-W."/>
            <person name="Bruemmer F."/>
            <person name="Labrenz M."/>
            <person name="Spormann A.M."/>
            <person name="Op den Camp H."/>
            <person name="Overmann J."/>
            <person name="Amann R."/>
            <person name="Jetten M.S.M."/>
            <person name="Mascher T."/>
            <person name="Medema M.H."/>
            <person name="Devos D.P."/>
            <person name="Kaster A.-K."/>
            <person name="Ovreas L."/>
            <person name="Rohde M."/>
            <person name="Galperin M.Y."/>
            <person name="Jogler C."/>
        </authorList>
    </citation>
    <scope>NUCLEOTIDE SEQUENCE [LARGE SCALE GENOMIC DNA]</scope>
    <source>
        <strain evidence="2 3">Pan216</strain>
    </source>
</reference>
<accession>A0A518B0H6</accession>
<feature type="compositionally biased region" description="Basic and acidic residues" evidence="1">
    <location>
        <begin position="155"/>
        <end position="171"/>
    </location>
</feature>
<evidence type="ECO:0000256" key="1">
    <source>
        <dbReference type="SAM" id="MobiDB-lite"/>
    </source>
</evidence>
<gene>
    <name evidence="2" type="ORF">Pan216_13120</name>
</gene>
<dbReference type="RefSeq" id="WP_145256355.1">
    <property type="nucleotide sequence ID" value="NZ_CP036279.1"/>
</dbReference>
<protein>
    <submittedName>
        <fullName evidence="2">Uncharacterized protein</fullName>
    </submittedName>
</protein>
<feature type="region of interest" description="Disordered" evidence="1">
    <location>
        <begin position="150"/>
        <end position="223"/>
    </location>
</feature>
<dbReference type="AlphaFoldDB" id="A0A518B0H6"/>
<proteinExistence type="predicted"/>
<dbReference type="KEGG" id="knv:Pan216_13120"/>
<sequence length="223" mass="25112">MLPDAEVVKRQLLQLLAMKPKMAQVMEPAQHARFCEEIDAKVAKVIRGFGEIDMPDLPRAGLESPEVRAMELPADASGFLEQSRKAEEVTKVRSFLDEVAAIELQLPQGPPTRDWTQAFVETEEVAKDEPEQEEFPDWVYASLSVGLPPGMSLMESDRPKELDTSAEKPEPTDAAPSEETERKRRDQFHNFQSWVANSLSGVPERPVRGEDSQGGQWDRWLRG</sequence>
<evidence type="ECO:0000313" key="3">
    <source>
        <dbReference type="Proteomes" id="UP000317093"/>
    </source>
</evidence>
<organism evidence="2 3">
    <name type="scientific">Kolteria novifilia</name>
    <dbReference type="NCBI Taxonomy" id="2527975"/>
    <lineage>
        <taxon>Bacteria</taxon>
        <taxon>Pseudomonadati</taxon>
        <taxon>Planctomycetota</taxon>
        <taxon>Planctomycetia</taxon>
        <taxon>Kolteriales</taxon>
        <taxon>Kolteriaceae</taxon>
        <taxon>Kolteria</taxon>
    </lineage>
</organism>
<dbReference type="Proteomes" id="UP000317093">
    <property type="component" value="Chromosome"/>
</dbReference>
<feature type="compositionally biased region" description="Polar residues" evidence="1">
    <location>
        <begin position="189"/>
        <end position="200"/>
    </location>
</feature>